<dbReference type="AlphaFoldDB" id="D8MB59"/>
<dbReference type="OrthoDB" id="6500128at2759"/>
<dbReference type="FunCoup" id="D8MB59">
    <property type="interactions" value="30"/>
</dbReference>
<dbReference type="SMART" id="SM00382">
    <property type="entry name" value="AAA"/>
    <property type="match status" value="1"/>
</dbReference>
<dbReference type="InterPro" id="IPR003439">
    <property type="entry name" value="ABC_transporter-like_ATP-bd"/>
</dbReference>
<evidence type="ECO:0000256" key="1">
    <source>
        <dbReference type="ARBA" id="ARBA00022741"/>
    </source>
</evidence>
<accession>D8MB59</accession>
<keyword evidence="5" id="KW-1185">Reference proteome</keyword>
<proteinExistence type="predicted"/>
<keyword evidence="2" id="KW-0067">ATP-binding</keyword>
<dbReference type="InterPro" id="IPR003593">
    <property type="entry name" value="AAA+_ATPase"/>
</dbReference>
<dbReference type="Proteomes" id="UP000008312">
    <property type="component" value="Unassembled WGS sequence"/>
</dbReference>
<dbReference type="EMBL" id="FN668690">
    <property type="protein sequence ID" value="CBK25298.2"/>
    <property type="molecule type" value="Genomic_DNA"/>
</dbReference>
<dbReference type="PROSITE" id="PS50893">
    <property type="entry name" value="ABC_TRANSPORTER_2"/>
    <property type="match status" value="1"/>
</dbReference>
<evidence type="ECO:0000313" key="4">
    <source>
        <dbReference type="EMBL" id="CBK25298.2"/>
    </source>
</evidence>
<keyword evidence="1" id="KW-0547">Nucleotide-binding</keyword>
<dbReference type="OMA" id="DFIMFDE"/>
<dbReference type="Gene3D" id="3.40.50.300">
    <property type="entry name" value="P-loop containing nucleotide triphosphate hydrolases"/>
    <property type="match status" value="1"/>
</dbReference>
<dbReference type="PANTHER" id="PTHR43204">
    <property type="entry name" value="ABC TRANSPORTER I FAMILY MEMBER 6, CHLOROPLASTIC"/>
    <property type="match status" value="1"/>
</dbReference>
<dbReference type="GO" id="GO:0005524">
    <property type="term" value="F:ATP binding"/>
    <property type="evidence" value="ECO:0007669"/>
    <property type="project" value="UniProtKB-KW"/>
</dbReference>
<dbReference type="RefSeq" id="XP_012899346.1">
    <property type="nucleotide sequence ID" value="XM_013043892.1"/>
</dbReference>
<dbReference type="Pfam" id="PF00005">
    <property type="entry name" value="ABC_tran"/>
    <property type="match status" value="1"/>
</dbReference>
<dbReference type="GO" id="GO:0016887">
    <property type="term" value="F:ATP hydrolysis activity"/>
    <property type="evidence" value="ECO:0007669"/>
    <property type="project" value="InterPro"/>
</dbReference>
<dbReference type="InterPro" id="IPR010230">
    <property type="entry name" value="FeS-cluster_ATPase_SufC"/>
</dbReference>
<dbReference type="CDD" id="cd03217">
    <property type="entry name" value="ABC_FeS_Assembly"/>
    <property type="match status" value="1"/>
</dbReference>
<reference evidence="4" key="1">
    <citation type="submission" date="2010-02" db="EMBL/GenBank/DDBJ databases">
        <title>Sequencing and annotation of the Blastocystis hominis genome.</title>
        <authorList>
            <person name="Wincker P."/>
        </authorList>
    </citation>
    <scope>NUCLEOTIDE SEQUENCE</scope>
    <source>
        <strain evidence="4">Singapore isolate B</strain>
    </source>
</reference>
<evidence type="ECO:0000256" key="2">
    <source>
        <dbReference type="ARBA" id="ARBA00022840"/>
    </source>
</evidence>
<sequence length="286" mass="31742">MFHDETSKGSEVGIREIIWSQAFDFSHFYFQFDFQIDKLYEPILEVENLHVTIAGKEVLKGINLTINEGETHILFGPNGSGKSTLIKTIMGLSDCIVTEGSIRFLGQDITNTSISDRSTMGIGMLFQSPPEIEGLPVNRLVSTAFSDNSEECSFFVEFSPLDIQKVSEITTMSNLVSRDLNVGFSGGERKRCEAFQLLLQKPLLSMLDEPESGVDLESVRVLGKALSSLQNQPINGRRSATIIITHTGSILEFMHGTIAHVVMEGRIACTGNEYVFFRIIQSEGFE</sequence>
<dbReference type="InParanoid" id="D8MB59"/>
<dbReference type="InterPro" id="IPR027417">
    <property type="entry name" value="P-loop_NTPase"/>
</dbReference>
<protein>
    <recommendedName>
        <fullName evidence="3">ABC transporter domain-containing protein</fullName>
    </recommendedName>
</protein>
<evidence type="ECO:0000259" key="3">
    <source>
        <dbReference type="PROSITE" id="PS50893"/>
    </source>
</evidence>
<dbReference type="SUPFAM" id="SSF52540">
    <property type="entry name" value="P-loop containing nucleoside triphosphate hydrolases"/>
    <property type="match status" value="1"/>
</dbReference>
<name>D8MB59_BLAHO</name>
<feature type="domain" description="ABC transporter" evidence="3">
    <location>
        <begin position="44"/>
        <end position="286"/>
    </location>
</feature>
<evidence type="ECO:0000313" key="5">
    <source>
        <dbReference type="Proteomes" id="UP000008312"/>
    </source>
</evidence>
<dbReference type="GeneID" id="24921906"/>
<gene>
    <name evidence="4" type="ORF">GSBLH_T00004912001</name>
</gene>
<organism evidence="4">
    <name type="scientific">Blastocystis hominis</name>
    <dbReference type="NCBI Taxonomy" id="12968"/>
    <lineage>
        <taxon>Eukaryota</taxon>
        <taxon>Sar</taxon>
        <taxon>Stramenopiles</taxon>
        <taxon>Bigyra</taxon>
        <taxon>Opalozoa</taxon>
        <taxon>Opalinata</taxon>
        <taxon>Blastocystidae</taxon>
        <taxon>Blastocystis</taxon>
    </lineage>
</organism>
<dbReference type="PANTHER" id="PTHR43204:SF1">
    <property type="entry name" value="ABC TRANSPORTER I FAMILY MEMBER 6, CHLOROPLASTIC"/>
    <property type="match status" value="1"/>
</dbReference>